<dbReference type="InterPro" id="IPR000276">
    <property type="entry name" value="GPCR_Rhodpsn"/>
</dbReference>
<dbReference type="Gene3D" id="1.20.1070.10">
    <property type="entry name" value="Rhodopsin 7-helix transmembrane proteins"/>
    <property type="match status" value="1"/>
</dbReference>
<evidence type="ECO:0000313" key="8">
    <source>
        <dbReference type="Proteomes" id="UP000261560"/>
    </source>
</evidence>
<reference evidence="7" key="1">
    <citation type="submission" date="2025-08" db="UniProtKB">
        <authorList>
            <consortium name="Ensembl"/>
        </authorList>
    </citation>
    <scope>IDENTIFICATION</scope>
</reference>
<evidence type="ECO:0000256" key="2">
    <source>
        <dbReference type="ARBA" id="ARBA00022692"/>
    </source>
</evidence>
<dbReference type="PRINTS" id="PR01157">
    <property type="entry name" value="P2YPURNOCPTR"/>
</dbReference>
<evidence type="ECO:0000256" key="3">
    <source>
        <dbReference type="ARBA" id="ARBA00022989"/>
    </source>
</evidence>
<dbReference type="GO" id="GO:0008188">
    <property type="term" value="F:neuropeptide receptor activity"/>
    <property type="evidence" value="ECO:0007669"/>
    <property type="project" value="InterPro"/>
</dbReference>
<keyword evidence="8" id="KW-1185">Reference proteome</keyword>
<dbReference type="PROSITE" id="PS50262">
    <property type="entry name" value="G_PROTEIN_RECEP_F1_2"/>
    <property type="match status" value="1"/>
</dbReference>
<proteinExistence type="predicted"/>
<feature type="transmembrane region" description="Helical" evidence="5">
    <location>
        <begin position="128"/>
        <end position="148"/>
    </location>
</feature>
<evidence type="ECO:0000313" key="7">
    <source>
        <dbReference type="Ensembl" id="ENSOMEP00000030703.1"/>
    </source>
</evidence>
<dbReference type="GO" id="GO:0016020">
    <property type="term" value="C:membrane"/>
    <property type="evidence" value="ECO:0007669"/>
    <property type="project" value="UniProtKB-SubCell"/>
</dbReference>
<name>A0A3B3DKQ8_ORYME</name>
<comment type="subcellular location">
    <subcellularLocation>
        <location evidence="1">Membrane</location>
    </subcellularLocation>
</comment>
<feature type="transmembrane region" description="Helical" evidence="5">
    <location>
        <begin position="52"/>
        <end position="77"/>
    </location>
</feature>
<dbReference type="OMA" id="ANGWGMK"/>
<dbReference type="Ensembl" id="ENSOMET00000021344.1">
    <property type="protein sequence ID" value="ENSOMEP00000030703.1"/>
    <property type="gene ID" value="ENSOMEG00000015133.1"/>
</dbReference>
<evidence type="ECO:0000256" key="4">
    <source>
        <dbReference type="ARBA" id="ARBA00023136"/>
    </source>
</evidence>
<dbReference type="GeneTree" id="ENSGT00940000155094"/>
<dbReference type="SUPFAM" id="SSF81321">
    <property type="entry name" value="Family A G protein-coupled receptor-like"/>
    <property type="match status" value="1"/>
</dbReference>
<sequence>MNSSSCLGRYGNIENKLLPALYTITFIIGLVGNALGLKLLRQKWKRGENINVFVLNLGLANVLYLFTLPFLMVYYFSGKKWIFGDVFCKMTRFCFNLNLYCSIGFLTCISVYKYLAIVHPLRMMGRLTVTRSVVISVLVWVLVSVQSMPDIFFPKTMNGKPKCFHSTTFEKTHDYLKYSLVWTTTGFCIPLLITLGCYGHVTVVLCRRNTIEKTQRQRWLKLLFISSLLFSVCYIPYHIFWNLSLYSRALSKQKICVWWDKHVFTGHQISRGLVCLNNVHLVSNICLGRPSASISRPMGNSIRRYHQARRL</sequence>
<keyword evidence="4 5" id="KW-0472">Membrane</keyword>
<dbReference type="Proteomes" id="UP000261560">
    <property type="component" value="Unplaced"/>
</dbReference>
<dbReference type="PANTHER" id="PTHR24244:SF0">
    <property type="entry name" value="G-PROTEIN COUPLED RECEPTORS FAMILY 1 PROFILE DOMAIN-CONTAINING PROTEIN"/>
    <property type="match status" value="1"/>
</dbReference>
<accession>A0A3B3DKQ8</accession>
<dbReference type="AlphaFoldDB" id="A0A3B3DKQ8"/>
<feature type="transmembrane region" description="Helical" evidence="5">
    <location>
        <begin position="222"/>
        <end position="241"/>
    </location>
</feature>
<dbReference type="InterPro" id="IPR017452">
    <property type="entry name" value="GPCR_Rhodpsn_7TM"/>
</dbReference>
<protein>
    <submittedName>
        <fullName evidence="7">Si:dkey-78k11.9</fullName>
    </submittedName>
</protein>
<dbReference type="PRINTS" id="PR00237">
    <property type="entry name" value="GPCRRHODOPSN"/>
</dbReference>
<evidence type="ECO:0000256" key="5">
    <source>
        <dbReference type="SAM" id="Phobius"/>
    </source>
</evidence>
<dbReference type="PaxDb" id="30732-ENSOMEP00000030703"/>
<dbReference type="InterPro" id="IPR027294">
    <property type="entry name" value="NPS_rcpt"/>
</dbReference>
<evidence type="ECO:0000256" key="1">
    <source>
        <dbReference type="ARBA" id="ARBA00004370"/>
    </source>
</evidence>
<keyword evidence="2 5" id="KW-0812">Transmembrane</keyword>
<keyword evidence="3 5" id="KW-1133">Transmembrane helix</keyword>
<feature type="domain" description="G-protein coupled receptors family 1 profile" evidence="6">
    <location>
        <begin position="32"/>
        <end position="240"/>
    </location>
</feature>
<feature type="transmembrane region" description="Helical" evidence="5">
    <location>
        <begin position="180"/>
        <end position="201"/>
    </location>
</feature>
<feature type="transmembrane region" description="Helical" evidence="5">
    <location>
        <begin position="97"/>
        <end position="116"/>
    </location>
</feature>
<dbReference type="Pfam" id="PF00001">
    <property type="entry name" value="7tm_1"/>
    <property type="match status" value="1"/>
</dbReference>
<dbReference type="PANTHER" id="PTHR24244">
    <property type="entry name" value="NEUROPEPTIDE S RECEPTOR"/>
    <property type="match status" value="1"/>
</dbReference>
<evidence type="ECO:0000259" key="6">
    <source>
        <dbReference type="PROSITE" id="PS50262"/>
    </source>
</evidence>
<organism evidence="7 8">
    <name type="scientific">Oryzias melastigma</name>
    <name type="common">Marine medaka</name>
    <dbReference type="NCBI Taxonomy" id="30732"/>
    <lineage>
        <taxon>Eukaryota</taxon>
        <taxon>Metazoa</taxon>
        <taxon>Chordata</taxon>
        <taxon>Craniata</taxon>
        <taxon>Vertebrata</taxon>
        <taxon>Euteleostomi</taxon>
        <taxon>Actinopterygii</taxon>
        <taxon>Neopterygii</taxon>
        <taxon>Teleostei</taxon>
        <taxon>Neoteleostei</taxon>
        <taxon>Acanthomorphata</taxon>
        <taxon>Ovalentaria</taxon>
        <taxon>Atherinomorphae</taxon>
        <taxon>Beloniformes</taxon>
        <taxon>Adrianichthyidae</taxon>
        <taxon>Oryziinae</taxon>
        <taxon>Oryzias</taxon>
    </lineage>
</organism>
<reference evidence="7" key="2">
    <citation type="submission" date="2025-09" db="UniProtKB">
        <authorList>
            <consortium name="Ensembl"/>
        </authorList>
    </citation>
    <scope>IDENTIFICATION</scope>
</reference>
<feature type="transmembrane region" description="Helical" evidence="5">
    <location>
        <begin position="20"/>
        <end position="40"/>
    </location>
</feature>